<protein>
    <submittedName>
        <fullName evidence="2">Uncharacterized protein</fullName>
    </submittedName>
</protein>
<organism evidence="2 3">
    <name type="scientific">Ramazzottius varieornatus</name>
    <name type="common">Water bear</name>
    <name type="synonym">Tardigrade</name>
    <dbReference type="NCBI Taxonomy" id="947166"/>
    <lineage>
        <taxon>Eukaryota</taxon>
        <taxon>Metazoa</taxon>
        <taxon>Ecdysozoa</taxon>
        <taxon>Tardigrada</taxon>
        <taxon>Eutardigrada</taxon>
        <taxon>Parachela</taxon>
        <taxon>Hypsibioidea</taxon>
        <taxon>Ramazzottiidae</taxon>
        <taxon>Ramazzottius</taxon>
    </lineage>
</organism>
<keyword evidence="3" id="KW-1185">Reference proteome</keyword>
<accession>A0A1D1VWH2</accession>
<proteinExistence type="predicted"/>
<evidence type="ECO:0000313" key="3">
    <source>
        <dbReference type="Proteomes" id="UP000186922"/>
    </source>
</evidence>
<evidence type="ECO:0000256" key="1">
    <source>
        <dbReference type="SAM" id="MobiDB-lite"/>
    </source>
</evidence>
<dbReference type="AlphaFoldDB" id="A0A1D1VWH2"/>
<dbReference type="Proteomes" id="UP000186922">
    <property type="component" value="Unassembled WGS sequence"/>
</dbReference>
<comment type="caution">
    <text evidence="2">The sequence shown here is derived from an EMBL/GenBank/DDBJ whole genome shotgun (WGS) entry which is preliminary data.</text>
</comment>
<evidence type="ECO:0000313" key="2">
    <source>
        <dbReference type="EMBL" id="GAV05810.1"/>
    </source>
</evidence>
<reference evidence="2 3" key="1">
    <citation type="journal article" date="2016" name="Nat. Commun.">
        <title>Extremotolerant tardigrade genome and improved radiotolerance of human cultured cells by tardigrade-unique protein.</title>
        <authorList>
            <person name="Hashimoto T."/>
            <person name="Horikawa D.D."/>
            <person name="Saito Y."/>
            <person name="Kuwahara H."/>
            <person name="Kozuka-Hata H."/>
            <person name="Shin-I T."/>
            <person name="Minakuchi Y."/>
            <person name="Ohishi K."/>
            <person name="Motoyama A."/>
            <person name="Aizu T."/>
            <person name="Enomoto A."/>
            <person name="Kondo K."/>
            <person name="Tanaka S."/>
            <person name="Hara Y."/>
            <person name="Koshikawa S."/>
            <person name="Sagara H."/>
            <person name="Miura T."/>
            <person name="Yokobori S."/>
            <person name="Miyagawa K."/>
            <person name="Suzuki Y."/>
            <person name="Kubo T."/>
            <person name="Oyama M."/>
            <person name="Kohara Y."/>
            <person name="Fujiyama A."/>
            <person name="Arakawa K."/>
            <person name="Katayama T."/>
            <person name="Toyoda A."/>
            <person name="Kunieda T."/>
        </authorList>
    </citation>
    <scope>NUCLEOTIDE SEQUENCE [LARGE SCALE GENOMIC DNA]</scope>
    <source>
        <strain evidence="2 3">YOKOZUNA-1</strain>
    </source>
</reference>
<name>A0A1D1VWH2_RAMVA</name>
<dbReference type="EMBL" id="BDGG01000012">
    <property type="protein sequence ID" value="GAV05810.1"/>
    <property type="molecule type" value="Genomic_DNA"/>
</dbReference>
<gene>
    <name evidence="2" type="primary">RvY_15885-1</name>
    <name evidence="2" type="synonym">RvY_15885.1</name>
    <name evidence="2" type="ORF">RvY_15885</name>
</gene>
<sequence length="95" mass="10728">MALGTAASGQHAQPEIVRGATSRQATEREADLTLPPAVIYRHNLKHQTMKMTKMEIIRIRIPIFQPAKVPLCVHGFEDMDFQQDTFLIARNDDAQ</sequence>
<feature type="region of interest" description="Disordered" evidence="1">
    <location>
        <begin position="1"/>
        <end position="32"/>
    </location>
</feature>